<evidence type="ECO:0000259" key="1">
    <source>
        <dbReference type="Pfam" id="PF03235"/>
    </source>
</evidence>
<feature type="domain" description="GmrSD restriction endonucleases N-terminal" evidence="1">
    <location>
        <begin position="19"/>
        <end position="207"/>
    </location>
</feature>
<dbReference type="EMBL" id="MUGX01000011">
    <property type="protein sequence ID" value="OXA88113.1"/>
    <property type="molecule type" value="Genomic_DNA"/>
</dbReference>
<proteinExistence type="predicted"/>
<dbReference type="OrthoDB" id="9798761at2"/>
<dbReference type="AlphaFoldDB" id="A0A0D0EN96"/>
<reference evidence="2 4" key="1">
    <citation type="submission" date="2015-01" db="EMBL/GenBank/DDBJ databases">
        <title>Genome of Flavobacterium hibernum DSM 12611.</title>
        <authorList>
            <person name="Stropko S.J."/>
            <person name="Pipes S.E."/>
            <person name="Newman J.D."/>
        </authorList>
    </citation>
    <scope>NUCLEOTIDE SEQUENCE [LARGE SCALE GENOMIC DNA]</scope>
    <source>
        <strain evidence="2 4">DSM 12611</strain>
    </source>
</reference>
<organism evidence="2 4">
    <name type="scientific">Flavobacterium hibernum</name>
    <dbReference type="NCBI Taxonomy" id="37752"/>
    <lineage>
        <taxon>Bacteria</taxon>
        <taxon>Pseudomonadati</taxon>
        <taxon>Bacteroidota</taxon>
        <taxon>Flavobacteriia</taxon>
        <taxon>Flavobacteriales</taxon>
        <taxon>Flavobacteriaceae</taxon>
        <taxon>Flavobacterium</taxon>
    </lineage>
</organism>
<evidence type="ECO:0000313" key="4">
    <source>
        <dbReference type="Proteomes" id="UP000032061"/>
    </source>
</evidence>
<dbReference type="RefSeq" id="WP_041516077.1">
    <property type="nucleotide sequence ID" value="NZ_JPRK01000003.1"/>
</dbReference>
<dbReference type="InterPro" id="IPR004919">
    <property type="entry name" value="GmrSD_N"/>
</dbReference>
<name>A0A0D0EN96_9FLAO</name>
<protein>
    <recommendedName>
        <fullName evidence="1">GmrSD restriction endonucleases N-terminal domain-containing protein</fullName>
    </recommendedName>
</protein>
<evidence type="ECO:0000313" key="5">
    <source>
        <dbReference type="Proteomes" id="UP000198302"/>
    </source>
</evidence>
<dbReference type="STRING" id="37752.IW18_02920"/>
<evidence type="ECO:0000313" key="2">
    <source>
        <dbReference type="EMBL" id="KIO54415.1"/>
    </source>
</evidence>
<comment type="caution">
    <text evidence="2">The sequence shown here is derived from an EMBL/GenBank/DDBJ whole genome shotgun (WGS) entry which is preliminary data.</text>
</comment>
<dbReference type="Proteomes" id="UP000032061">
    <property type="component" value="Unassembled WGS sequence"/>
</dbReference>
<dbReference type="EMBL" id="JPRK01000003">
    <property type="protein sequence ID" value="KIO54415.1"/>
    <property type="molecule type" value="Genomic_DNA"/>
</dbReference>
<reference evidence="3 5" key="2">
    <citation type="submission" date="2016-11" db="EMBL/GenBank/DDBJ databases">
        <title>Whole genomes of Flavobacteriaceae.</title>
        <authorList>
            <person name="Stine C."/>
            <person name="Li C."/>
            <person name="Tadesse D."/>
        </authorList>
    </citation>
    <scope>NUCLEOTIDE SEQUENCE [LARGE SCALE GENOMIC DNA]</scope>
    <source>
        <strain evidence="3 5">ATCC 51468</strain>
    </source>
</reference>
<gene>
    <name evidence="3" type="ORF">B0A73_10070</name>
    <name evidence="2" type="ORF">IW18_02920</name>
</gene>
<accession>A0A0D0EN96</accession>
<dbReference type="Proteomes" id="UP000198302">
    <property type="component" value="Unassembled WGS sequence"/>
</dbReference>
<sequence>METNSIQLKIIGHLLPDSFFIPSYQRGYRWTGREVIDLLNDISNFTPKELVTGDKTWYCLQPVVVKKHESVWEVIDGQQRLTTIYLILHYLNQGYVENRRRKLFDLDYETREGSTDFLKAKLSDGYIDDSNIDYFFISEAYQTISKWFYTQGQVPNFDISSFESKILHHTKVIWYESVGDDSIEIFTRINSGKIPLTNGELIKALFLNSSNFNKMDLEKIKLRQLEIASEWDKIEYSLQNESFWWFINEKENKLSTRIEFIFDLMSNKTDKDDDHFTFRYFSGKFEKKTTQEINANWQDVKKYFQILEEWFSERELYHKVGFLIVNGIKIKELLKLKENKSKNEFLKELNAQITSNLPVDIDELEYGNDTWKIKNILLLHNIQSMLNNENETNRFPFDRYKKEKWDVEHITAIADKLTTEKHQEDWLRDTLKFVPKEKIKPEWIHYDKDSFLKTAKEISDFFTEGNDINDISNLTLLDSATNRSYKNAVFPLKRSTIIEREKTGTFIPLCTKNVFMKFYNKDVSQMSIWGKEDRNAYLNDILTTLEIFKK</sequence>
<keyword evidence="5" id="KW-1185">Reference proteome</keyword>
<dbReference type="Pfam" id="PF03235">
    <property type="entry name" value="GmrSD_N"/>
    <property type="match status" value="1"/>
</dbReference>
<dbReference type="PANTHER" id="PTHR35149">
    <property type="entry name" value="SLL5132 PROTEIN"/>
    <property type="match status" value="1"/>
</dbReference>
<dbReference type="PANTHER" id="PTHR35149:SF1">
    <property type="entry name" value="DUF5655 DOMAIN-CONTAINING PROTEIN"/>
    <property type="match status" value="1"/>
</dbReference>
<evidence type="ECO:0000313" key="3">
    <source>
        <dbReference type="EMBL" id="OXA88113.1"/>
    </source>
</evidence>